<accession>K1TGK4</accession>
<dbReference type="EC" id="4.-.-.-" evidence="1"/>
<dbReference type="AlphaFoldDB" id="K1TGK4"/>
<dbReference type="Gene3D" id="3.20.20.70">
    <property type="entry name" value="Aldolase class I"/>
    <property type="match status" value="1"/>
</dbReference>
<proteinExistence type="predicted"/>
<evidence type="ECO:0000313" key="1">
    <source>
        <dbReference type="EMBL" id="EKC72227.1"/>
    </source>
</evidence>
<gene>
    <name evidence="1" type="ORF">LEA_06852</name>
</gene>
<dbReference type="SUPFAM" id="SSF51569">
    <property type="entry name" value="Aldolase"/>
    <property type="match status" value="1"/>
</dbReference>
<feature type="non-terminal residue" evidence="1">
    <location>
        <position position="1"/>
    </location>
</feature>
<dbReference type="InterPro" id="IPR013785">
    <property type="entry name" value="Aldolase_TIM"/>
</dbReference>
<keyword evidence="1" id="KW-0456">Lyase</keyword>
<protein>
    <submittedName>
        <fullName evidence="1">Deoxyribose-phosphate aldolase/phospho-2-dehydro-3-deoxyheptonate aldolase</fullName>
        <ecNumber evidence="1">4.-.-.-</ecNumber>
    </submittedName>
</protein>
<reference evidence="1" key="1">
    <citation type="journal article" date="2013" name="Environ. Microbiol.">
        <title>Microbiota from the distal guts of lean and obese adolescents exhibit partial functional redundancy besides clear differences in community structure.</title>
        <authorList>
            <person name="Ferrer M."/>
            <person name="Ruiz A."/>
            <person name="Lanza F."/>
            <person name="Haange S.B."/>
            <person name="Oberbach A."/>
            <person name="Till H."/>
            <person name="Bargiela R."/>
            <person name="Campoy C."/>
            <person name="Segura M.T."/>
            <person name="Richter M."/>
            <person name="von Bergen M."/>
            <person name="Seifert J."/>
            <person name="Suarez A."/>
        </authorList>
    </citation>
    <scope>NUCLEOTIDE SEQUENCE</scope>
</reference>
<organism evidence="1">
    <name type="scientific">human gut metagenome</name>
    <dbReference type="NCBI Taxonomy" id="408170"/>
    <lineage>
        <taxon>unclassified sequences</taxon>
        <taxon>metagenomes</taxon>
        <taxon>organismal metagenomes</taxon>
    </lineage>
</organism>
<comment type="caution">
    <text evidence="1">The sequence shown here is derived from an EMBL/GenBank/DDBJ whole genome shotgun (WGS) entry which is preliminary data.</text>
</comment>
<name>K1TGK4_9ZZZZ</name>
<dbReference type="EMBL" id="AJWY01004492">
    <property type="protein sequence ID" value="EKC72227.1"/>
    <property type="molecule type" value="Genomic_DNA"/>
</dbReference>
<dbReference type="GO" id="GO:0016829">
    <property type="term" value="F:lyase activity"/>
    <property type="evidence" value="ECO:0007669"/>
    <property type="project" value="UniProtKB-KW"/>
</dbReference>
<sequence>VAPYVKVKAAGGMKTKADLFAFLEAGADRLGTSSGIKASQRIIC</sequence>